<evidence type="ECO:0000313" key="8">
    <source>
        <dbReference type="Proteomes" id="UP000078561"/>
    </source>
</evidence>
<evidence type="ECO:0000256" key="1">
    <source>
        <dbReference type="ARBA" id="ARBA00010479"/>
    </source>
</evidence>
<keyword evidence="3 6" id="KW-0117">Actin capping</keyword>
<keyword evidence="8" id="KW-1185">Reference proteome</keyword>
<keyword evidence="4 6" id="KW-0009">Actin-binding</keyword>
<evidence type="ECO:0000256" key="6">
    <source>
        <dbReference type="RuleBase" id="RU365077"/>
    </source>
</evidence>
<dbReference type="STRING" id="4829.A0A163MIF5"/>
<dbReference type="EMBL" id="LT554468">
    <property type="protein sequence ID" value="SAM05289.1"/>
    <property type="molecule type" value="Genomic_DNA"/>
</dbReference>
<organism evidence="7">
    <name type="scientific">Absidia glauca</name>
    <name type="common">Pin mould</name>
    <dbReference type="NCBI Taxonomy" id="4829"/>
    <lineage>
        <taxon>Eukaryota</taxon>
        <taxon>Fungi</taxon>
        <taxon>Fungi incertae sedis</taxon>
        <taxon>Mucoromycota</taxon>
        <taxon>Mucoromycotina</taxon>
        <taxon>Mucoromycetes</taxon>
        <taxon>Mucorales</taxon>
        <taxon>Cunninghamellaceae</taxon>
        <taxon>Absidia</taxon>
    </lineage>
</organism>
<comment type="subunit">
    <text evidence="6">Heterodimer of an alpha and a beta subunit.</text>
</comment>
<evidence type="ECO:0000256" key="4">
    <source>
        <dbReference type="ARBA" id="ARBA00023203"/>
    </source>
</evidence>
<dbReference type="FunFam" id="3.90.1150.210:FF:000003">
    <property type="entry name" value="F-actin-capping protein subunit alpha"/>
    <property type="match status" value="1"/>
</dbReference>
<dbReference type="PROSITE" id="PS00748">
    <property type="entry name" value="F_ACTIN_CAPPING_A_1"/>
    <property type="match status" value="1"/>
</dbReference>
<dbReference type="PANTHER" id="PTHR10653">
    <property type="entry name" value="F-ACTIN-CAPPING PROTEIN SUBUNIT ALPHA"/>
    <property type="match status" value="1"/>
</dbReference>
<dbReference type="InterPro" id="IPR017865">
    <property type="entry name" value="F-actin_cap_asu_CS"/>
</dbReference>
<dbReference type="GO" id="GO:0030036">
    <property type="term" value="P:actin cytoskeleton organization"/>
    <property type="evidence" value="ECO:0007669"/>
    <property type="project" value="TreeGrafter"/>
</dbReference>
<name>A0A163MIF5_ABSGL</name>
<evidence type="ECO:0000313" key="7">
    <source>
        <dbReference type="EMBL" id="SAM05289.1"/>
    </source>
</evidence>
<comment type="similarity">
    <text evidence="1 6">Belongs to the F-actin-capping protein alpha subunit family.</text>
</comment>
<accession>A0A163MIF5</accession>
<dbReference type="AlphaFoldDB" id="A0A163MIF5"/>
<reference evidence="7" key="1">
    <citation type="submission" date="2016-04" db="EMBL/GenBank/DDBJ databases">
        <authorList>
            <person name="Evans L.H."/>
            <person name="Alamgir A."/>
            <person name="Owens N."/>
            <person name="Weber N.D."/>
            <person name="Virtaneva K."/>
            <person name="Barbian K."/>
            <person name="Babar A."/>
            <person name="Rosenke K."/>
        </authorList>
    </citation>
    <scope>NUCLEOTIDE SEQUENCE [LARGE SCALE GENOMIC DNA]</scope>
    <source>
        <strain evidence="7">CBS 101.48</strain>
    </source>
</reference>
<dbReference type="FunCoup" id="A0A163MIF5">
    <property type="interactions" value="329"/>
</dbReference>
<dbReference type="InParanoid" id="A0A163MIF5"/>
<dbReference type="OMA" id="QEHFPNA"/>
<proteinExistence type="inferred from homology"/>
<dbReference type="Gene3D" id="3.30.1140.60">
    <property type="entry name" value="F-actin capping protein, alpha subunit"/>
    <property type="match status" value="1"/>
</dbReference>
<dbReference type="PRINTS" id="PR00191">
    <property type="entry name" value="FACTINCAPA"/>
</dbReference>
<evidence type="ECO:0000256" key="2">
    <source>
        <dbReference type="ARBA" id="ARBA00014038"/>
    </source>
</evidence>
<dbReference type="Pfam" id="PF01267">
    <property type="entry name" value="F-actin_cap_A"/>
    <property type="match status" value="1"/>
</dbReference>
<dbReference type="GO" id="GO:0051016">
    <property type="term" value="P:barbed-end actin filament capping"/>
    <property type="evidence" value="ECO:0007669"/>
    <property type="project" value="UniProtKB-UniRule"/>
</dbReference>
<comment type="function">
    <text evidence="5 6">F-actin-capping proteins bind in a Ca(2+)-independent manner to the fast growing ends of actin filaments (barbed end) thereby blocking the exchange of subunits at these ends. Unlike other capping proteins (such as gelsolin and severin), these proteins do not sever actin filaments.</text>
</comment>
<dbReference type="GO" id="GO:0008290">
    <property type="term" value="C:F-actin capping protein complex"/>
    <property type="evidence" value="ECO:0007669"/>
    <property type="project" value="UniProtKB-UniRule"/>
</dbReference>
<sequence>MDTISTERKVEIASGFLLASPPGEVNDVFNDVRTLVNDDEALQDGILSALEQYNTEQYITVTPSGLDYPVIISKHNQVGDRYLDPRSKKTFTFDHMRLTADGLESHQGDETLDELRAAVDEEATKYVNDHYPEGVLTVYTNEQQLILAIVDNKYNPNNYWNGRWRAVWTYDTQSGELKGTTKVTVHYYEDGNVQLNADKEFEASITKNEDVSKLASAILKSIATFDKRYQSSMNDSYTDLAEETFKGLRRALPLTRNKLDWNKILNYKIGNELAQK</sequence>
<evidence type="ECO:0000256" key="3">
    <source>
        <dbReference type="ARBA" id="ARBA00022467"/>
    </source>
</evidence>
<protein>
    <recommendedName>
        <fullName evidence="2 6">F-actin-capping protein subunit alpha</fullName>
    </recommendedName>
</protein>
<gene>
    <name evidence="7" type="primary">ABSGL_11164.1 scaffold 12295</name>
</gene>
<dbReference type="Proteomes" id="UP000078561">
    <property type="component" value="Unassembled WGS sequence"/>
</dbReference>
<dbReference type="InterPro" id="IPR042489">
    <property type="entry name" value="CapZ_alpha_1"/>
</dbReference>
<dbReference type="InterPro" id="IPR037282">
    <property type="entry name" value="CapZ_alpha/beta"/>
</dbReference>
<dbReference type="OrthoDB" id="340550at2759"/>
<dbReference type="Gene3D" id="3.90.1150.210">
    <property type="entry name" value="F-actin capping protein, beta subunit"/>
    <property type="match status" value="1"/>
</dbReference>
<dbReference type="GO" id="GO:0030863">
    <property type="term" value="C:cortical cytoskeleton"/>
    <property type="evidence" value="ECO:0007669"/>
    <property type="project" value="TreeGrafter"/>
</dbReference>
<dbReference type="GO" id="GO:0051015">
    <property type="term" value="F:actin filament binding"/>
    <property type="evidence" value="ECO:0007669"/>
    <property type="project" value="TreeGrafter"/>
</dbReference>
<dbReference type="SUPFAM" id="SSF90096">
    <property type="entry name" value="Subunits of heterodimeric actin filament capping protein Capz"/>
    <property type="match status" value="1"/>
</dbReference>
<dbReference type="InterPro" id="IPR002189">
    <property type="entry name" value="CapZ_alpha"/>
</dbReference>
<evidence type="ECO:0000256" key="5">
    <source>
        <dbReference type="ARBA" id="ARBA00025389"/>
    </source>
</evidence>
<dbReference type="InterPro" id="IPR042276">
    <property type="entry name" value="CapZ_alpha/beta_2"/>
</dbReference>
<dbReference type="PANTHER" id="PTHR10653:SF0">
    <property type="entry name" value="F-ACTIN-CAPPING PROTEIN SUBUNIT ALPHA"/>
    <property type="match status" value="1"/>
</dbReference>